<accession>A0ABW2LCD9</accession>
<comment type="caution">
    <text evidence="2">The sequence shown here is derived from an EMBL/GenBank/DDBJ whole genome shotgun (WGS) entry which is preliminary data.</text>
</comment>
<protein>
    <submittedName>
        <fullName evidence="2">DUF2809 domain-containing protein</fullName>
    </submittedName>
</protein>
<keyword evidence="1" id="KW-1133">Transmembrane helix</keyword>
<keyword evidence="1" id="KW-0812">Transmembrane</keyword>
<keyword evidence="3" id="KW-1185">Reference proteome</keyword>
<proteinExistence type="predicted"/>
<organism evidence="2 3">
    <name type="scientific">Haloferula chungangensis</name>
    <dbReference type="NCBI Taxonomy" id="1048331"/>
    <lineage>
        <taxon>Bacteria</taxon>
        <taxon>Pseudomonadati</taxon>
        <taxon>Verrucomicrobiota</taxon>
        <taxon>Verrucomicrobiia</taxon>
        <taxon>Verrucomicrobiales</taxon>
        <taxon>Verrucomicrobiaceae</taxon>
        <taxon>Haloferula</taxon>
    </lineage>
</organism>
<dbReference type="InterPro" id="IPR021257">
    <property type="entry name" value="DUF2809"/>
</dbReference>
<dbReference type="RefSeq" id="WP_379716360.1">
    <property type="nucleotide sequence ID" value="NZ_JBHTBS010000017.1"/>
</dbReference>
<name>A0ABW2LCD9_9BACT</name>
<evidence type="ECO:0000313" key="2">
    <source>
        <dbReference type="EMBL" id="MFC7339474.1"/>
    </source>
</evidence>
<reference evidence="3" key="1">
    <citation type="journal article" date="2019" name="Int. J. Syst. Evol. Microbiol.">
        <title>The Global Catalogue of Microorganisms (GCM) 10K type strain sequencing project: providing services to taxonomists for standard genome sequencing and annotation.</title>
        <authorList>
            <consortium name="The Broad Institute Genomics Platform"/>
            <consortium name="The Broad Institute Genome Sequencing Center for Infectious Disease"/>
            <person name="Wu L."/>
            <person name="Ma J."/>
        </authorList>
    </citation>
    <scope>NUCLEOTIDE SEQUENCE [LARGE SCALE GENOMIC DNA]</scope>
    <source>
        <strain evidence="3">CGMCC 4.1467</strain>
    </source>
</reference>
<gene>
    <name evidence="2" type="ORF">ACFQY0_19935</name>
</gene>
<sequence length="145" mass="15719">MVNNPAASIQPSPDRKRSTLAFLLLTVILLGLGSRQFGNDLPHFISSNAGDALWTIAVYLSIAIILPKSSAWILGLGAFAISIVVECSQLIDVDWLNTLRKTLPGKLLLGAGFQWADLFRYFVGAMIALTTDALSQNRDRTSIST</sequence>
<evidence type="ECO:0000313" key="3">
    <source>
        <dbReference type="Proteomes" id="UP001596472"/>
    </source>
</evidence>
<dbReference type="Pfam" id="PF10990">
    <property type="entry name" value="DUF2809"/>
    <property type="match status" value="1"/>
</dbReference>
<evidence type="ECO:0000256" key="1">
    <source>
        <dbReference type="SAM" id="Phobius"/>
    </source>
</evidence>
<dbReference type="Proteomes" id="UP001596472">
    <property type="component" value="Unassembled WGS sequence"/>
</dbReference>
<feature type="transmembrane region" description="Helical" evidence="1">
    <location>
        <begin position="45"/>
        <end position="66"/>
    </location>
</feature>
<dbReference type="EMBL" id="JBHTBS010000017">
    <property type="protein sequence ID" value="MFC7339474.1"/>
    <property type="molecule type" value="Genomic_DNA"/>
</dbReference>
<keyword evidence="1" id="KW-0472">Membrane</keyword>